<reference evidence="9 10" key="1">
    <citation type="journal article" date="2019" name="Sci. Rep.">
        <title>Comparative genomics of chytrid fungi reveal insights into the obligate biotrophic and pathogenic lifestyle of Synchytrium endobioticum.</title>
        <authorList>
            <person name="van de Vossenberg B.T.L.H."/>
            <person name="Warris S."/>
            <person name="Nguyen H.D.T."/>
            <person name="van Gent-Pelzer M.P.E."/>
            <person name="Joly D.L."/>
            <person name="van de Geest H.C."/>
            <person name="Bonants P.J.M."/>
            <person name="Smith D.S."/>
            <person name="Levesque C.A."/>
            <person name="van der Lee T.A.J."/>
        </authorList>
    </citation>
    <scope>NUCLEOTIDE SEQUENCE [LARGE SCALE GENOMIC DNA]</scope>
    <source>
        <strain evidence="9 10">JEL517</strain>
    </source>
</reference>
<comment type="similarity">
    <text evidence="1">Belongs to the APC5 family.</text>
</comment>
<evidence type="ECO:0000256" key="5">
    <source>
        <dbReference type="ARBA" id="ARBA00022786"/>
    </source>
</evidence>
<dbReference type="EMBL" id="QEAO01000053">
    <property type="protein sequence ID" value="TPX30917.1"/>
    <property type="molecule type" value="Genomic_DNA"/>
</dbReference>
<dbReference type="InterPro" id="IPR026000">
    <property type="entry name" value="Apc5_dom"/>
</dbReference>
<evidence type="ECO:0000256" key="7">
    <source>
        <dbReference type="SAM" id="MobiDB-lite"/>
    </source>
</evidence>
<evidence type="ECO:0000313" key="9">
    <source>
        <dbReference type="EMBL" id="TPX30917.1"/>
    </source>
</evidence>
<dbReference type="PANTHER" id="PTHR12830">
    <property type="entry name" value="ANAPHASE-PROMOTING COMPLEX SUBUNIT 5"/>
    <property type="match status" value="1"/>
</dbReference>
<feature type="region of interest" description="Disordered" evidence="7">
    <location>
        <begin position="169"/>
        <end position="234"/>
    </location>
</feature>
<dbReference type="STRING" id="1806994.A0A507BMY1"/>
<keyword evidence="4" id="KW-0498">Mitosis</keyword>
<dbReference type="GO" id="GO:0045842">
    <property type="term" value="P:positive regulation of mitotic metaphase/anaphase transition"/>
    <property type="evidence" value="ECO:0007669"/>
    <property type="project" value="TreeGrafter"/>
</dbReference>
<keyword evidence="6" id="KW-0131">Cell cycle</keyword>
<evidence type="ECO:0000256" key="3">
    <source>
        <dbReference type="ARBA" id="ARBA00022618"/>
    </source>
</evidence>
<dbReference type="GO" id="GO:0031145">
    <property type="term" value="P:anaphase-promoting complex-dependent catabolic process"/>
    <property type="evidence" value="ECO:0007669"/>
    <property type="project" value="TreeGrafter"/>
</dbReference>
<proteinExistence type="inferred from homology"/>
<sequence length="786" mass="87687">MLLIIEYYTSPNTTAVNGTEIVAIITRHIKEQNQGQWPEPSLHDLLVEIKDLAIITMDADGEIMTTPVSVAALLWERIQRVSSPDDIFIMFEAWKDMTKAIDENAADYEDGITIDRESPLGEFVRRACLEFSSMPFEEHSWLYSAFLEYVNVSKNSIPSFTLQKAPPPRRLTIASNTSGTHRIGTPRSKVEPEEEYNATSPPIESPTFGYDRGQDPPSPIYTRTVDRDSPSNIRTPQIPRYSTFVNRNDDDDDVVMQDQSMTVLAVSQKTRRQPIPETDEVMQVLAIHLPRSEGFVPIYNSHRYVESQIEVLRLAGAPEVPMDLQNSMDQVMAAAGRFAQADLLSFLHYMRMGEYEGASNSLHRFHDHYVGIDDPTSMGQISLLNKAALHLRFQGKDEAILDLREAVNRSREQVHTVCLSFALRWLDQLSLPVSLRTSSALTSNTALPYNLSTITDLEESRRALVGGKAPDVVFGYMTRAIALQLEHEDLDGVGLSEPQGFGIIHQVESALWESYGNSPMANLCNEVEIVQHRSTNKIEDQVIAQCRGEWDSAEKLTNQLTDINWFDKQSLAQVAFSRQLLEGAKGNPTSAYLEIASLIEKTPIAESDGGILGYLLALADIHLSSDAPLSALNVIFIALTLSQQLSAQNHHHCALVRLVDVLLYLDMPFQALQASRHVLPKALGCGDLHQEGSCRMMYGKAMVAVICTEQSQPNIVPEDDDDIDMSRKNADLTLAITQFELARKCFALMEDTAMQAKCLYLLTRTLDMAGRIAERDATASDLLALI</sequence>
<organism evidence="9 10">
    <name type="scientific">Synchytrium microbalum</name>
    <dbReference type="NCBI Taxonomy" id="1806994"/>
    <lineage>
        <taxon>Eukaryota</taxon>
        <taxon>Fungi</taxon>
        <taxon>Fungi incertae sedis</taxon>
        <taxon>Chytridiomycota</taxon>
        <taxon>Chytridiomycota incertae sedis</taxon>
        <taxon>Chytridiomycetes</taxon>
        <taxon>Synchytriales</taxon>
        <taxon>Synchytriaceae</taxon>
        <taxon>Synchytrium</taxon>
    </lineage>
</organism>
<evidence type="ECO:0000256" key="4">
    <source>
        <dbReference type="ARBA" id="ARBA00022776"/>
    </source>
</evidence>
<evidence type="ECO:0000256" key="2">
    <source>
        <dbReference type="ARBA" id="ARBA00016066"/>
    </source>
</evidence>
<keyword evidence="3" id="KW-0132">Cell division</keyword>
<gene>
    <name evidence="9" type="ORF">SmJEL517_g05632</name>
</gene>
<dbReference type="RefSeq" id="XP_031022467.1">
    <property type="nucleotide sequence ID" value="XM_031171558.1"/>
</dbReference>
<dbReference type="PANTHER" id="PTHR12830:SF9">
    <property type="entry name" value="ANAPHASE-PROMOTING COMPLEX SUBUNIT 5"/>
    <property type="match status" value="1"/>
</dbReference>
<dbReference type="GO" id="GO:0051301">
    <property type="term" value="P:cell division"/>
    <property type="evidence" value="ECO:0007669"/>
    <property type="project" value="UniProtKB-KW"/>
</dbReference>
<feature type="domain" description="Anaphase-promoting complex subunit 5" evidence="8">
    <location>
        <begin position="344"/>
        <end position="429"/>
    </location>
</feature>
<dbReference type="InterPro" id="IPR037679">
    <property type="entry name" value="Apc5"/>
</dbReference>
<dbReference type="GO" id="GO:0005680">
    <property type="term" value="C:anaphase-promoting complex"/>
    <property type="evidence" value="ECO:0007669"/>
    <property type="project" value="InterPro"/>
</dbReference>
<evidence type="ECO:0000313" key="10">
    <source>
        <dbReference type="Proteomes" id="UP000319731"/>
    </source>
</evidence>
<name>A0A507BMY1_9FUNG</name>
<dbReference type="GeneID" id="42006855"/>
<keyword evidence="10" id="KW-1185">Reference proteome</keyword>
<dbReference type="GO" id="GO:0070979">
    <property type="term" value="P:protein K11-linked ubiquitination"/>
    <property type="evidence" value="ECO:0007669"/>
    <property type="project" value="TreeGrafter"/>
</dbReference>
<dbReference type="OrthoDB" id="2504561at2759"/>
<comment type="caution">
    <text evidence="9">The sequence shown here is derived from an EMBL/GenBank/DDBJ whole genome shotgun (WGS) entry which is preliminary data.</text>
</comment>
<evidence type="ECO:0000256" key="1">
    <source>
        <dbReference type="ARBA" id="ARBA00007450"/>
    </source>
</evidence>
<evidence type="ECO:0000259" key="8">
    <source>
        <dbReference type="Pfam" id="PF12862"/>
    </source>
</evidence>
<dbReference type="Pfam" id="PF12862">
    <property type="entry name" value="ANAPC5"/>
    <property type="match status" value="1"/>
</dbReference>
<protein>
    <recommendedName>
        <fullName evidence="2">Anaphase-promoting complex subunit 5</fullName>
    </recommendedName>
</protein>
<dbReference type="AlphaFoldDB" id="A0A507BMY1"/>
<evidence type="ECO:0000256" key="6">
    <source>
        <dbReference type="ARBA" id="ARBA00023306"/>
    </source>
</evidence>
<keyword evidence="5" id="KW-0833">Ubl conjugation pathway</keyword>
<dbReference type="Proteomes" id="UP000319731">
    <property type="component" value="Unassembled WGS sequence"/>
</dbReference>
<accession>A0A507BMY1</accession>